<evidence type="ECO:0000313" key="12">
    <source>
        <dbReference type="Proteomes" id="UP000236220"/>
    </source>
</evidence>
<dbReference type="Pfam" id="PF00583">
    <property type="entry name" value="Acetyltransf_1"/>
    <property type="match status" value="1"/>
</dbReference>
<dbReference type="InterPro" id="IPR016181">
    <property type="entry name" value="Acyl_CoA_acyltransferase"/>
</dbReference>
<evidence type="ECO:0000256" key="6">
    <source>
        <dbReference type="ARBA" id="ARBA00023315"/>
    </source>
</evidence>
<reference evidence="11 12" key="1">
    <citation type="submission" date="2017-08" db="EMBL/GenBank/DDBJ databases">
        <title>Lysobacter sylvestris genome.</title>
        <authorList>
            <person name="Zhang D.-C."/>
            <person name="Albuquerque L."/>
            <person name="Franca L."/>
            <person name="Froufe H.J.C."/>
            <person name="Barroso C."/>
            <person name="Egas C."/>
            <person name="Da Costa M."/>
            <person name="Margesin R."/>
        </authorList>
    </citation>
    <scope>NUCLEOTIDE SEQUENCE [LARGE SCALE GENOMIC DNA]</scope>
    <source>
        <strain evidence="11 12">AM20-91</strain>
    </source>
</reference>
<dbReference type="NCBIfam" id="NF043067">
    <property type="entry name" value="AAC_6p_group_E"/>
    <property type="match status" value="1"/>
</dbReference>
<evidence type="ECO:0000256" key="2">
    <source>
        <dbReference type="ARBA" id="ARBA00012888"/>
    </source>
</evidence>
<comment type="subunit">
    <text evidence="1 9">Homodimer.</text>
</comment>
<organism evidence="11 12">
    <name type="scientific">Solilutibacter silvestris</name>
    <dbReference type="NCBI Taxonomy" id="1645665"/>
    <lineage>
        <taxon>Bacteria</taxon>
        <taxon>Pseudomonadati</taxon>
        <taxon>Pseudomonadota</taxon>
        <taxon>Gammaproteobacteria</taxon>
        <taxon>Lysobacterales</taxon>
        <taxon>Lysobacteraceae</taxon>
        <taxon>Solilutibacter</taxon>
    </lineage>
</organism>
<dbReference type="Proteomes" id="UP000236220">
    <property type="component" value="Unassembled WGS sequence"/>
</dbReference>
<dbReference type="InterPro" id="IPR000182">
    <property type="entry name" value="GNAT_dom"/>
</dbReference>
<dbReference type="Gene3D" id="3.40.630.30">
    <property type="match status" value="1"/>
</dbReference>
<name>A0A2K1PXC8_9GAMM</name>
<gene>
    <name evidence="11" type="ORF">Lysil_1624</name>
</gene>
<dbReference type="RefSeq" id="WP_103075161.1">
    <property type="nucleotide sequence ID" value="NZ_NPZB01000002.1"/>
</dbReference>
<dbReference type="EMBL" id="NPZB01000002">
    <property type="protein sequence ID" value="PNS07448.1"/>
    <property type="molecule type" value="Genomic_DNA"/>
</dbReference>
<dbReference type="OrthoDB" id="118633at2"/>
<evidence type="ECO:0000313" key="11">
    <source>
        <dbReference type="EMBL" id="PNS07448.1"/>
    </source>
</evidence>
<evidence type="ECO:0000256" key="7">
    <source>
        <dbReference type="ARBA" id="ARBA00029660"/>
    </source>
</evidence>
<dbReference type="PROSITE" id="PS51186">
    <property type="entry name" value="GNAT"/>
    <property type="match status" value="1"/>
</dbReference>
<dbReference type="PANTHER" id="PTHR43877">
    <property type="entry name" value="AMINOALKYLPHOSPHONATE N-ACETYLTRANSFERASE-RELATED-RELATED"/>
    <property type="match status" value="1"/>
</dbReference>
<dbReference type="CDD" id="cd04301">
    <property type="entry name" value="NAT_SF"/>
    <property type="match status" value="1"/>
</dbReference>
<keyword evidence="6 9" id="KW-0012">Acyltransferase</keyword>
<dbReference type="EC" id="2.3.1.82" evidence="2 9"/>
<dbReference type="PIRSF" id="PIRSF000452">
    <property type="entry name" value="6-N-acetyltransf"/>
    <property type="match status" value="1"/>
</dbReference>
<keyword evidence="5 9" id="KW-0046">Antibiotic resistance</keyword>
<protein>
    <recommendedName>
        <fullName evidence="3 9">Aminoglycoside N(6')-acetyltransferase type 1</fullName>
        <ecNumber evidence="2 9">2.3.1.82</ecNumber>
    </recommendedName>
    <alternativeName>
        <fullName evidence="7 9">Aminoglycoside resistance protein</fullName>
    </alternativeName>
</protein>
<dbReference type="InterPro" id="IPR050832">
    <property type="entry name" value="Bact_Acetyltransf"/>
</dbReference>
<evidence type="ECO:0000256" key="4">
    <source>
        <dbReference type="ARBA" id="ARBA00022679"/>
    </source>
</evidence>
<proteinExistence type="predicted"/>
<dbReference type="GO" id="GO:0046677">
    <property type="term" value="P:response to antibiotic"/>
    <property type="evidence" value="ECO:0007669"/>
    <property type="project" value="UniProtKB-KW"/>
</dbReference>
<evidence type="ECO:0000256" key="9">
    <source>
        <dbReference type="PIRNR" id="PIRNR000452"/>
    </source>
</evidence>
<keyword evidence="12" id="KW-1185">Reference proteome</keyword>
<comment type="caution">
    <text evidence="11">The sequence shown here is derived from an EMBL/GenBank/DDBJ whole genome shotgun (WGS) entry which is preliminary data.</text>
</comment>
<feature type="domain" description="N-acetyltransferase" evidence="10">
    <location>
        <begin position="5"/>
        <end position="154"/>
    </location>
</feature>
<dbReference type="InterPro" id="IPR024170">
    <property type="entry name" value="Aminoglycoside_N6-AcTrfrase"/>
</dbReference>
<sequence>MSDGWTLRPATPADFAAWGALRARLWDDSADIVAEHDDMRTAIDPARPATTFLAVDHDGRPFGFIEVAIRHDYVNGSESSPVGFIEGWYVEDGWQGRGIGRALVDAAAAWTRARGRDELCSDAMLDADESHAAHRACGFEETERVVYFRKPVTG</sequence>
<evidence type="ECO:0000256" key="3">
    <source>
        <dbReference type="ARBA" id="ARBA00017677"/>
    </source>
</evidence>
<evidence type="ECO:0000256" key="5">
    <source>
        <dbReference type="ARBA" id="ARBA00023251"/>
    </source>
</evidence>
<keyword evidence="4 9" id="KW-0808">Transferase</keyword>
<evidence type="ECO:0000256" key="1">
    <source>
        <dbReference type="ARBA" id="ARBA00011738"/>
    </source>
</evidence>
<dbReference type="SUPFAM" id="SSF55729">
    <property type="entry name" value="Acyl-CoA N-acyltransferases (Nat)"/>
    <property type="match status" value="1"/>
</dbReference>
<dbReference type="AlphaFoldDB" id="A0A2K1PXC8"/>
<evidence type="ECO:0000259" key="10">
    <source>
        <dbReference type="PROSITE" id="PS51186"/>
    </source>
</evidence>
<comment type="catalytic activity">
    <reaction evidence="8 9">
        <text>kanamycin B + acetyl-CoA = N(6')-acetylkanamycin B + CoA + H(+)</text>
        <dbReference type="Rhea" id="RHEA:16449"/>
        <dbReference type="ChEBI" id="CHEBI:15378"/>
        <dbReference type="ChEBI" id="CHEBI:57287"/>
        <dbReference type="ChEBI" id="CHEBI:57288"/>
        <dbReference type="ChEBI" id="CHEBI:58390"/>
        <dbReference type="ChEBI" id="CHEBI:58549"/>
        <dbReference type="EC" id="2.3.1.82"/>
    </reaction>
</comment>
<dbReference type="GO" id="GO:0047663">
    <property type="term" value="F:aminoglycoside 6'-N-acetyltransferase activity"/>
    <property type="evidence" value="ECO:0007669"/>
    <property type="project" value="UniProtKB-EC"/>
</dbReference>
<evidence type="ECO:0000256" key="8">
    <source>
        <dbReference type="ARBA" id="ARBA00048923"/>
    </source>
</evidence>
<comment type="function">
    <text evidence="9">Catalyzes the transfer of an acetyl group from acetyl-CoA to the 6'-amino group of aminoglycoside molecules conferring resistance to antibiotics containing the purpurosamine ring.</text>
</comment>
<accession>A0A2K1PXC8</accession>